<dbReference type="EMBL" id="CM017712">
    <property type="protein sequence ID" value="TYG41013.1"/>
    <property type="molecule type" value="Genomic_DNA"/>
</dbReference>
<dbReference type="AlphaFoldDB" id="A0A5D2A9D3"/>
<organism evidence="5 6">
    <name type="scientific">Gossypium darwinii</name>
    <name type="common">Darwin's cotton</name>
    <name type="synonym">Gossypium barbadense var. darwinii</name>
    <dbReference type="NCBI Taxonomy" id="34276"/>
    <lineage>
        <taxon>Eukaryota</taxon>
        <taxon>Viridiplantae</taxon>
        <taxon>Streptophyta</taxon>
        <taxon>Embryophyta</taxon>
        <taxon>Tracheophyta</taxon>
        <taxon>Spermatophyta</taxon>
        <taxon>Magnoliopsida</taxon>
        <taxon>eudicotyledons</taxon>
        <taxon>Gunneridae</taxon>
        <taxon>Pentapetalae</taxon>
        <taxon>rosids</taxon>
        <taxon>malvids</taxon>
        <taxon>Malvales</taxon>
        <taxon>Malvaceae</taxon>
        <taxon>Malvoideae</taxon>
        <taxon>Gossypium</taxon>
    </lineage>
</organism>
<dbReference type="PROSITE" id="PS51387">
    <property type="entry name" value="FAD_PCMH"/>
    <property type="match status" value="1"/>
</dbReference>
<comment type="similarity">
    <text evidence="1">Belongs to the oxygen-dependent FAD-linked oxidoreductase family.</text>
</comment>
<feature type="signal peptide" evidence="3">
    <location>
        <begin position="1"/>
        <end position="30"/>
    </location>
</feature>
<dbReference type="InterPro" id="IPR006094">
    <property type="entry name" value="Oxid_FAD_bind_N"/>
</dbReference>
<name>A0A5D2A9D3_GOSDA</name>
<dbReference type="PANTHER" id="PTHR13878:SF67">
    <property type="entry name" value="L-GULONOLACTONE OXIDASE 5"/>
    <property type="match status" value="1"/>
</dbReference>
<dbReference type="PANTHER" id="PTHR13878">
    <property type="entry name" value="GULONOLACTONE OXIDASE"/>
    <property type="match status" value="1"/>
</dbReference>
<sequence length="230" mass="25149">MPIIPVLYSNKLNALVLLKCLFLLVVLVGCSPPGEPVKCSTKDSNCTVTNSYGAFPDRTVCRAGNVVYPTSEQELVFIVSAATEAQRKMKVVTHFSHSIPKLVCPDGQDGLLISTKNLNRVVKINLAAMTMTVESGVTLAWHYAPYWWGLTIGGLLGTEAHGSSLWEKGSSVHDYVVEMRIVSPANAEDGYANLWVLNESDKDLDAAKVTLTVSQLPFSICHYSVWDDMI</sequence>
<dbReference type="InterPro" id="IPR016166">
    <property type="entry name" value="FAD-bd_PCMH"/>
</dbReference>
<dbReference type="GO" id="GO:0071949">
    <property type="term" value="F:FAD binding"/>
    <property type="evidence" value="ECO:0007669"/>
    <property type="project" value="InterPro"/>
</dbReference>
<evidence type="ECO:0000313" key="5">
    <source>
        <dbReference type="EMBL" id="TYG41013.1"/>
    </source>
</evidence>
<dbReference type="Proteomes" id="UP000323506">
    <property type="component" value="Chromosome D12"/>
</dbReference>
<dbReference type="InterPro" id="IPR036318">
    <property type="entry name" value="FAD-bd_PCMH-like_sf"/>
</dbReference>
<dbReference type="Pfam" id="PF01565">
    <property type="entry name" value="FAD_binding_4"/>
    <property type="match status" value="1"/>
</dbReference>
<keyword evidence="6" id="KW-1185">Reference proteome</keyword>
<dbReference type="Gene3D" id="3.30.465.10">
    <property type="match status" value="1"/>
</dbReference>
<evidence type="ECO:0000256" key="1">
    <source>
        <dbReference type="ARBA" id="ARBA00005466"/>
    </source>
</evidence>
<evidence type="ECO:0000256" key="2">
    <source>
        <dbReference type="ARBA" id="ARBA00023002"/>
    </source>
</evidence>
<protein>
    <recommendedName>
        <fullName evidence="4">FAD-binding PCMH-type domain-containing protein</fullName>
    </recommendedName>
</protein>
<keyword evidence="3" id="KW-0732">Signal</keyword>
<reference evidence="5 6" key="1">
    <citation type="submission" date="2019-06" db="EMBL/GenBank/DDBJ databases">
        <title>WGS assembly of Gossypium darwinii.</title>
        <authorList>
            <person name="Chen Z.J."/>
            <person name="Sreedasyam A."/>
            <person name="Ando A."/>
            <person name="Song Q."/>
            <person name="De L."/>
            <person name="Hulse-Kemp A."/>
            <person name="Ding M."/>
            <person name="Ye W."/>
            <person name="Kirkbride R."/>
            <person name="Jenkins J."/>
            <person name="Plott C."/>
            <person name="Lovell J."/>
            <person name="Lin Y.-M."/>
            <person name="Vaughn R."/>
            <person name="Liu B."/>
            <person name="Li W."/>
            <person name="Simpson S."/>
            <person name="Scheffler B."/>
            <person name="Saski C."/>
            <person name="Grover C."/>
            <person name="Hu G."/>
            <person name="Conover J."/>
            <person name="Carlson J."/>
            <person name="Shu S."/>
            <person name="Boston L."/>
            <person name="Williams M."/>
            <person name="Peterson D."/>
            <person name="Mcgee K."/>
            <person name="Jones D."/>
            <person name="Wendel J."/>
            <person name="Stelly D."/>
            <person name="Grimwood J."/>
            <person name="Schmutz J."/>
        </authorList>
    </citation>
    <scope>NUCLEOTIDE SEQUENCE [LARGE SCALE GENOMIC DNA]</scope>
    <source>
        <strain evidence="5">1808015.09</strain>
    </source>
</reference>
<gene>
    <name evidence="5" type="ORF">ES288_D12G141400v1</name>
</gene>
<feature type="chain" id="PRO_5022720534" description="FAD-binding PCMH-type domain-containing protein" evidence="3">
    <location>
        <begin position="31"/>
        <end position="230"/>
    </location>
</feature>
<dbReference type="SUPFAM" id="SSF56176">
    <property type="entry name" value="FAD-binding/transporter-associated domain-like"/>
    <property type="match status" value="1"/>
</dbReference>
<feature type="non-terminal residue" evidence="5">
    <location>
        <position position="230"/>
    </location>
</feature>
<accession>A0A5D2A9D3</accession>
<proteinExistence type="inferred from homology"/>
<evidence type="ECO:0000313" key="6">
    <source>
        <dbReference type="Proteomes" id="UP000323506"/>
    </source>
</evidence>
<dbReference type="InterPro" id="IPR016169">
    <property type="entry name" value="FAD-bd_PCMH_sub2"/>
</dbReference>
<evidence type="ECO:0000256" key="3">
    <source>
        <dbReference type="SAM" id="SignalP"/>
    </source>
</evidence>
<dbReference type="InterPro" id="IPR050432">
    <property type="entry name" value="FAD-linked_Oxidoreductases_BP"/>
</dbReference>
<feature type="domain" description="FAD-binding PCMH-type" evidence="4">
    <location>
        <begin position="59"/>
        <end position="230"/>
    </location>
</feature>
<keyword evidence="2" id="KW-0560">Oxidoreductase</keyword>
<dbReference type="GO" id="GO:0016491">
    <property type="term" value="F:oxidoreductase activity"/>
    <property type="evidence" value="ECO:0007669"/>
    <property type="project" value="UniProtKB-KW"/>
</dbReference>
<evidence type="ECO:0000259" key="4">
    <source>
        <dbReference type="PROSITE" id="PS51387"/>
    </source>
</evidence>